<keyword evidence="1" id="KW-0472">Membrane</keyword>
<keyword evidence="1" id="KW-0812">Transmembrane</keyword>
<protein>
    <submittedName>
        <fullName evidence="2">Putative Holin-like Toxin (Hol-Tox)</fullName>
    </submittedName>
</protein>
<dbReference type="InterPro" id="IPR031616">
    <property type="entry name" value="BsrE-like"/>
</dbReference>
<sequence length="34" mass="3777">MPVTDVLQLMLVFGILILNLLALVVELIKLGQKK</sequence>
<dbReference type="Proteomes" id="UP000199376">
    <property type="component" value="Unassembled WGS sequence"/>
</dbReference>
<keyword evidence="3" id="KW-1185">Reference proteome</keyword>
<evidence type="ECO:0000313" key="2">
    <source>
        <dbReference type="EMBL" id="SFB78676.1"/>
    </source>
</evidence>
<dbReference type="STRING" id="283737.SAMN05660453_0147"/>
<organism evidence="2 3">
    <name type="scientific">Fructobacillus durionis</name>
    <dbReference type="NCBI Taxonomy" id="283737"/>
    <lineage>
        <taxon>Bacteria</taxon>
        <taxon>Bacillati</taxon>
        <taxon>Bacillota</taxon>
        <taxon>Bacilli</taxon>
        <taxon>Lactobacillales</taxon>
        <taxon>Lactobacillaceae</taxon>
        <taxon>Fructobacillus</taxon>
    </lineage>
</organism>
<dbReference type="Pfam" id="PF16935">
    <property type="entry name" value="Hol_Tox"/>
    <property type="match status" value="1"/>
</dbReference>
<reference evidence="2 3" key="1">
    <citation type="submission" date="2016-10" db="EMBL/GenBank/DDBJ databases">
        <authorList>
            <person name="de Groot N.N."/>
        </authorList>
    </citation>
    <scope>NUCLEOTIDE SEQUENCE [LARGE SCALE GENOMIC DNA]</scope>
    <source>
        <strain evidence="2 3">DSM 19113</strain>
    </source>
</reference>
<proteinExistence type="predicted"/>
<feature type="transmembrane region" description="Helical" evidence="1">
    <location>
        <begin position="6"/>
        <end position="28"/>
    </location>
</feature>
<keyword evidence="1" id="KW-1133">Transmembrane helix</keyword>
<dbReference type="AlphaFoldDB" id="A0A1I1DW94"/>
<evidence type="ECO:0000313" key="3">
    <source>
        <dbReference type="Proteomes" id="UP000199376"/>
    </source>
</evidence>
<evidence type="ECO:0000256" key="1">
    <source>
        <dbReference type="SAM" id="Phobius"/>
    </source>
</evidence>
<gene>
    <name evidence="2" type="ORF">SAMN05660453_0147</name>
</gene>
<dbReference type="RefSeq" id="WP_091501081.1">
    <property type="nucleotide sequence ID" value="NZ_JBHSHI010000001.1"/>
</dbReference>
<name>A0A1I1DW94_9LACO</name>
<dbReference type="EMBL" id="FOLI01000001">
    <property type="protein sequence ID" value="SFB78676.1"/>
    <property type="molecule type" value="Genomic_DNA"/>
</dbReference>
<accession>A0A1I1DW94</accession>